<feature type="transmembrane region" description="Helical" evidence="6">
    <location>
        <begin position="124"/>
        <end position="151"/>
    </location>
</feature>
<feature type="transmembrane region" description="Helical" evidence="6">
    <location>
        <begin position="81"/>
        <end position="104"/>
    </location>
</feature>
<dbReference type="Proteomes" id="UP001501588">
    <property type="component" value="Unassembled WGS sequence"/>
</dbReference>
<gene>
    <name evidence="7" type="ORF">GCM10009416_24370</name>
</gene>
<dbReference type="InterPro" id="IPR050586">
    <property type="entry name" value="CPA3_Na-H_Antiporter_D"/>
</dbReference>
<accession>A0ABP3Q7P0</accession>
<dbReference type="EMBL" id="BAAAFZ010000029">
    <property type="protein sequence ID" value="GAA0585109.1"/>
    <property type="molecule type" value="Genomic_DNA"/>
</dbReference>
<evidence type="ECO:0000256" key="3">
    <source>
        <dbReference type="ARBA" id="ARBA00022692"/>
    </source>
</evidence>
<protein>
    <recommendedName>
        <fullName evidence="9">NADH:quinone oxidoreductase/Mrp antiporter membrane subunit domain-containing protein</fullName>
    </recommendedName>
</protein>
<feature type="transmembrane region" description="Helical" evidence="6">
    <location>
        <begin position="28"/>
        <end position="61"/>
    </location>
</feature>
<evidence type="ECO:0000256" key="6">
    <source>
        <dbReference type="SAM" id="Phobius"/>
    </source>
</evidence>
<organism evidence="7 8">
    <name type="scientific">Craurococcus roseus</name>
    <dbReference type="NCBI Taxonomy" id="77585"/>
    <lineage>
        <taxon>Bacteria</taxon>
        <taxon>Pseudomonadati</taxon>
        <taxon>Pseudomonadota</taxon>
        <taxon>Alphaproteobacteria</taxon>
        <taxon>Acetobacterales</taxon>
        <taxon>Acetobacteraceae</taxon>
        <taxon>Craurococcus</taxon>
    </lineage>
</organism>
<evidence type="ECO:0000256" key="5">
    <source>
        <dbReference type="ARBA" id="ARBA00023136"/>
    </source>
</evidence>
<proteinExistence type="predicted"/>
<keyword evidence="3 6" id="KW-0812">Transmembrane</keyword>
<keyword evidence="2" id="KW-1003">Cell membrane</keyword>
<keyword evidence="8" id="KW-1185">Reference proteome</keyword>
<dbReference type="PANTHER" id="PTHR42703:SF1">
    <property type="entry name" value="NA(+)_H(+) ANTIPORTER SUBUNIT D1"/>
    <property type="match status" value="1"/>
</dbReference>
<comment type="caution">
    <text evidence="7">The sequence shown here is derived from an EMBL/GenBank/DDBJ whole genome shotgun (WGS) entry which is preliminary data.</text>
</comment>
<feature type="transmembrane region" description="Helical" evidence="6">
    <location>
        <begin position="172"/>
        <end position="197"/>
    </location>
</feature>
<evidence type="ECO:0000256" key="1">
    <source>
        <dbReference type="ARBA" id="ARBA00004651"/>
    </source>
</evidence>
<reference evidence="8" key="1">
    <citation type="journal article" date="2019" name="Int. J. Syst. Evol. Microbiol.">
        <title>The Global Catalogue of Microorganisms (GCM) 10K type strain sequencing project: providing services to taxonomists for standard genome sequencing and annotation.</title>
        <authorList>
            <consortium name="The Broad Institute Genomics Platform"/>
            <consortium name="The Broad Institute Genome Sequencing Center for Infectious Disease"/>
            <person name="Wu L."/>
            <person name="Ma J."/>
        </authorList>
    </citation>
    <scope>NUCLEOTIDE SEQUENCE [LARGE SCALE GENOMIC DNA]</scope>
    <source>
        <strain evidence="8">JCM 9933</strain>
    </source>
</reference>
<evidence type="ECO:0000256" key="4">
    <source>
        <dbReference type="ARBA" id="ARBA00022989"/>
    </source>
</evidence>
<evidence type="ECO:0000256" key="2">
    <source>
        <dbReference type="ARBA" id="ARBA00022475"/>
    </source>
</evidence>
<feature type="transmembrane region" description="Helical" evidence="6">
    <location>
        <begin position="329"/>
        <end position="348"/>
    </location>
</feature>
<comment type="subcellular location">
    <subcellularLocation>
        <location evidence="1">Cell membrane</location>
        <topology evidence="1">Multi-pass membrane protein</topology>
    </subcellularLocation>
</comment>
<keyword evidence="4 6" id="KW-1133">Transmembrane helix</keyword>
<evidence type="ECO:0000313" key="8">
    <source>
        <dbReference type="Proteomes" id="UP001501588"/>
    </source>
</evidence>
<feature type="transmembrane region" description="Helical" evidence="6">
    <location>
        <begin position="226"/>
        <end position="248"/>
    </location>
</feature>
<evidence type="ECO:0008006" key="9">
    <source>
        <dbReference type="Google" id="ProtNLM"/>
    </source>
</evidence>
<keyword evidence="5 6" id="KW-0472">Membrane</keyword>
<name>A0ABP3Q7P0_9PROT</name>
<dbReference type="PANTHER" id="PTHR42703">
    <property type="entry name" value="NADH DEHYDROGENASE"/>
    <property type="match status" value="1"/>
</dbReference>
<sequence>MARFAGAAVAGLCAMALGAALVFRGADLGALAALAVGGGLLLAAGGGLAVAALALVAALLARSAGSARLDRLGGLARFMPIAAMAAALPAVMTLAMLPLFPGFAGSWALMQALVSGWRLGGAALPLFCAGGLVLAGAASAVLAAAMLRFFAAAFLGRPRTPRAAGARDAAGLSCWALLLPVAPLVLLGLAPGLALAWGRAALAVVAGRAPVPTRGAGLALAEGGAAYAPLLLAALLALFGLAVAALVLRLAPPGGAGRGPAWEGGFLAPPPHLPFGEPLTQPSAAGLAEPLLGLLGGPAAARRASSSLVRRLRATVTGAPLPSRTTAGAALGGALFLLAAALAALAVAGGG</sequence>
<evidence type="ECO:0000313" key="7">
    <source>
        <dbReference type="EMBL" id="GAA0585109.1"/>
    </source>
</evidence>